<proteinExistence type="predicted"/>
<dbReference type="InterPro" id="IPR000835">
    <property type="entry name" value="HTH_MarR-typ"/>
</dbReference>
<evidence type="ECO:0000256" key="2">
    <source>
        <dbReference type="ARBA" id="ARBA00023125"/>
    </source>
</evidence>
<dbReference type="Gene3D" id="1.10.10.10">
    <property type="entry name" value="Winged helix-like DNA-binding domain superfamily/Winged helix DNA-binding domain"/>
    <property type="match status" value="1"/>
</dbReference>
<feature type="domain" description="HTH marR-type" evidence="4">
    <location>
        <begin position="3"/>
        <end position="135"/>
    </location>
</feature>
<dbReference type="GO" id="GO:0003677">
    <property type="term" value="F:DNA binding"/>
    <property type="evidence" value="ECO:0007669"/>
    <property type="project" value="UniProtKB-KW"/>
</dbReference>
<dbReference type="Pfam" id="PF01047">
    <property type="entry name" value="MarR"/>
    <property type="match status" value="1"/>
</dbReference>
<dbReference type="SUPFAM" id="SSF46785">
    <property type="entry name" value="Winged helix' DNA-binding domain"/>
    <property type="match status" value="1"/>
</dbReference>
<evidence type="ECO:0000259" key="4">
    <source>
        <dbReference type="PROSITE" id="PS50995"/>
    </source>
</evidence>
<name>A0A9D1Z2S1_9FIRM</name>
<sequence length="143" mass="16840">MDNRDLGKRFDEVFQKMDRAYERYARSCGMTYSSLALLQLIWERQPCTQKELCALTMLPKQTINTIVMSFYKQGLLEMLELPEDRRRKSILLSDRGRELAAQILPKISRAESRSIQQFSPEEKETFFRLLERFSAAFCEELNG</sequence>
<dbReference type="PANTHER" id="PTHR42756">
    <property type="entry name" value="TRANSCRIPTIONAL REGULATOR, MARR"/>
    <property type="match status" value="1"/>
</dbReference>
<organism evidence="5 6">
    <name type="scientific">Candidatus Intestinimonas merdavium</name>
    <dbReference type="NCBI Taxonomy" id="2838622"/>
    <lineage>
        <taxon>Bacteria</taxon>
        <taxon>Bacillati</taxon>
        <taxon>Bacillota</taxon>
        <taxon>Clostridia</taxon>
        <taxon>Eubacteriales</taxon>
        <taxon>Intestinimonas</taxon>
    </lineage>
</organism>
<reference evidence="5" key="1">
    <citation type="journal article" date="2021" name="PeerJ">
        <title>Extensive microbial diversity within the chicken gut microbiome revealed by metagenomics and culture.</title>
        <authorList>
            <person name="Gilroy R."/>
            <person name="Ravi A."/>
            <person name="Getino M."/>
            <person name="Pursley I."/>
            <person name="Horton D.L."/>
            <person name="Alikhan N.F."/>
            <person name="Baker D."/>
            <person name="Gharbi K."/>
            <person name="Hall N."/>
            <person name="Watson M."/>
            <person name="Adriaenssens E.M."/>
            <person name="Foster-Nyarko E."/>
            <person name="Jarju S."/>
            <person name="Secka A."/>
            <person name="Antonio M."/>
            <person name="Oren A."/>
            <person name="Chaudhuri R.R."/>
            <person name="La Ragione R."/>
            <person name="Hildebrand F."/>
            <person name="Pallen M.J."/>
        </authorList>
    </citation>
    <scope>NUCLEOTIDE SEQUENCE</scope>
    <source>
        <strain evidence="5">CHK33-7979</strain>
    </source>
</reference>
<dbReference type="Proteomes" id="UP000886824">
    <property type="component" value="Unassembled WGS sequence"/>
</dbReference>
<dbReference type="InterPro" id="IPR036388">
    <property type="entry name" value="WH-like_DNA-bd_sf"/>
</dbReference>
<dbReference type="AlphaFoldDB" id="A0A9D1Z2S1"/>
<evidence type="ECO:0000313" key="5">
    <source>
        <dbReference type="EMBL" id="HIY73009.1"/>
    </source>
</evidence>
<keyword evidence="3" id="KW-0804">Transcription</keyword>
<dbReference type="PANTHER" id="PTHR42756:SF1">
    <property type="entry name" value="TRANSCRIPTIONAL REPRESSOR OF EMRAB OPERON"/>
    <property type="match status" value="1"/>
</dbReference>
<protein>
    <submittedName>
        <fullName evidence="5">MarR family transcriptional regulator</fullName>
    </submittedName>
</protein>
<reference evidence="5" key="2">
    <citation type="submission" date="2021-04" db="EMBL/GenBank/DDBJ databases">
        <authorList>
            <person name="Gilroy R."/>
        </authorList>
    </citation>
    <scope>NUCLEOTIDE SEQUENCE</scope>
    <source>
        <strain evidence="5">CHK33-7979</strain>
    </source>
</reference>
<dbReference type="PROSITE" id="PS50995">
    <property type="entry name" value="HTH_MARR_2"/>
    <property type="match status" value="1"/>
</dbReference>
<dbReference type="InterPro" id="IPR036390">
    <property type="entry name" value="WH_DNA-bd_sf"/>
</dbReference>
<dbReference type="GO" id="GO:0003700">
    <property type="term" value="F:DNA-binding transcription factor activity"/>
    <property type="evidence" value="ECO:0007669"/>
    <property type="project" value="InterPro"/>
</dbReference>
<dbReference type="EMBL" id="DXCX01000033">
    <property type="protein sequence ID" value="HIY73009.1"/>
    <property type="molecule type" value="Genomic_DNA"/>
</dbReference>
<keyword evidence="2" id="KW-0238">DNA-binding</keyword>
<comment type="caution">
    <text evidence="5">The sequence shown here is derived from an EMBL/GenBank/DDBJ whole genome shotgun (WGS) entry which is preliminary data.</text>
</comment>
<dbReference type="SMART" id="SM00347">
    <property type="entry name" value="HTH_MARR"/>
    <property type="match status" value="1"/>
</dbReference>
<keyword evidence="1" id="KW-0805">Transcription regulation</keyword>
<evidence type="ECO:0000256" key="3">
    <source>
        <dbReference type="ARBA" id="ARBA00023163"/>
    </source>
</evidence>
<gene>
    <name evidence="5" type="ORF">H9826_03380</name>
</gene>
<accession>A0A9D1Z2S1</accession>
<evidence type="ECO:0000256" key="1">
    <source>
        <dbReference type="ARBA" id="ARBA00023015"/>
    </source>
</evidence>
<evidence type="ECO:0000313" key="6">
    <source>
        <dbReference type="Proteomes" id="UP000886824"/>
    </source>
</evidence>